<organism evidence="2 3">
    <name type="scientific">Persicimonas caeni</name>
    <dbReference type="NCBI Taxonomy" id="2292766"/>
    <lineage>
        <taxon>Bacteria</taxon>
        <taxon>Deltaproteobacteria</taxon>
        <taxon>Bradymonadales</taxon>
        <taxon>Bradymonadaceae</taxon>
        <taxon>Persicimonas</taxon>
    </lineage>
</organism>
<gene>
    <name evidence="2" type="ORF">FIV42_01845</name>
</gene>
<feature type="domain" description="Extensin-like C-terminal" evidence="1">
    <location>
        <begin position="107"/>
        <end position="250"/>
    </location>
</feature>
<dbReference type="InterPro" id="IPR009683">
    <property type="entry name" value="Extensin-like_C"/>
</dbReference>
<evidence type="ECO:0000259" key="1">
    <source>
        <dbReference type="Pfam" id="PF06904"/>
    </source>
</evidence>
<dbReference type="Pfam" id="PF06904">
    <property type="entry name" value="Extensin-like_C"/>
    <property type="match status" value="1"/>
</dbReference>
<protein>
    <submittedName>
        <fullName evidence="2">Extensin family protein</fullName>
    </submittedName>
</protein>
<evidence type="ECO:0000313" key="2">
    <source>
        <dbReference type="EMBL" id="QDG49521.1"/>
    </source>
</evidence>
<dbReference type="OrthoDB" id="9809788at2"/>
<dbReference type="AlphaFoldDB" id="A0A4Y6PML0"/>
<name>A0A4Y6PML0_PERCE</name>
<evidence type="ECO:0000313" key="3">
    <source>
        <dbReference type="Proteomes" id="UP000315995"/>
    </source>
</evidence>
<dbReference type="EMBL" id="CP041186">
    <property type="protein sequence ID" value="QDG49521.1"/>
    <property type="molecule type" value="Genomic_DNA"/>
</dbReference>
<keyword evidence="3" id="KW-1185">Reference proteome</keyword>
<dbReference type="RefSeq" id="WP_141196018.1">
    <property type="nucleotide sequence ID" value="NZ_CP041186.1"/>
</dbReference>
<dbReference type="Proteomes" id="UP000315995">
    <property type="component" value="Chromosome"/>
</dbReference>
<accession>A0A4Y6PML0</accession>
<reference evidence="2 3" key="1">
    <citation type="submission" date="2019-06" db="EMBL/GenBank/DDBJ databases">
        <title>Persicimonas caeni gen. nov., sp. nov., a predatory bacterium isolated from solar saltern.</title>
        <authorList>
            <person name="Wang S."/>
        </authorList>
    </citation>
    <scope>NUCLEOTIDE SEQUENCE [LARGE SCALE GENOMIC DNA]</scope>
    <source>
        <strain evidence="2 3">YN101</strain>
    </source>
</reference>
<accession>A0A5B8XXT0</accession>
<sequence length="265" mass="30504">MRARTIVLWGIILAGTAGLAGAAYVWKSWPRTDLVVEQGSQAVRDVGRSRSPDQLGRSAKRWWRKLRRQVDRDPYPLDTRSRVAVEVPGRGLKCPDVELVTYRGDTLGYTRPVQINRHFKPHLQRFEKIAARVGREVYGRPPSRIIHFGTYNCRTIRTRKFILSEHAFGNAIDVAGFEFDALPDRKQDLGRAADEFEVSVLFHWKLGRGFNRKHAVFLRSLAQELQRDRVFRGALVPPAPGHDDHFHLDMGWWVYFNGDPSFEES</sequence>
<proteinExistence type="predicted"/>